<dbReference type="KEGG" id="ote:Oter_1605"/>
<keyword evidence="1" id="KW-0472">Membrane</keyword>
<gene>
    <name evidence="2" type="ordered locus">Oter_1605</name>
</gene>
<keyword evidence="1" id="KW-1133">Transmembrane helix</keyword>
<dbReference type="Pfam" id="PF07963">
    <property type="entry name" value="N_methyl"/>
    <property type="match status" value="1"/>
</dbReference>
<proteinExistence type="predicted"/>
<organism evidence="2 3">
    <name type="scientific">Opitutus terrae (strain DSM 11246 / JCM 15787 / PB90-1)</name>
    <dbReference type="NCBI Taxonomy" id="452637"/>
    <lineage>
        <taxon>Bacteria</taxon>
        <taxon>Pseudomonadati</taxon>
        <taxon>Verrucomicrobiota</taxon>
        <taxon>Opitutia</taxon>
        <taxon>Opitutales</taxon>
        <taxon>Opitutaceae</taxon>
        <taxon>Opitutus</taxon>
    </lineage>
</organism>
<reference evidence="2 3" key="1">
    <citation type="journal article" date="2011" name="J. Bacteriol.">
        <title>Genome sequence of the verrucomicrobium Opitutus terrae PB90-1, an abundant inhabitant of rice paddy soil ecosystems.</title>
        <authorList>
            <person name="van Passel M.W."/>
            <person name="Kant R."/>
            <person name="Palva A."/>
            <person name="Copeland A."/>
            <person name="Lucas S."/>
            <person name="Lapidus A."/>
            <person name="Glavina del Rio T."/>
            <person name="Pitluck S."/>
            <person name="Goltsman E."/>
            <person name="Clum A."/>
            <person name="Sun H."/>
            <person name="Schmutz J."/>
            <person name="Larimer F.W."/>
            <person name="Land M.L."/>
            <person name="Hauser L."/>
            <person name="Kyrpides N."/>
            <person name="Mikhailova N."/>
            <person name="Richardson P.P."/>
            <person name="Janssen P.H."/>
            <person name="de Vos W.M."/>
            <person name="Smidt H."/>
        </authorList>
    </citation>
    <scope>NUCLEOTIDE SEQUENCE [LARGE SCALE GENOMIC DNA]</scope>
    <source>
        <strain evidence="3">DSM 11246 / JCM 15787 / PB90-1</strain>
    </source>
</reference>
<name>B1ZTV6_OPITP</name>
<dbReference type="STRING" id="452637.Oter_1605"/>
<dbReference type="HOGENOM" id="CLU_121409_0_0_0"/>
<feature type="transmembrane region" description="Helical" evidence="1">
    <location>
        <begin position="49"/>
        <end position="73"/>
    </location>
</feature>
<dbReference type="Proteomes" id="UP000007013">
    <property type="component" value="Chromosome"/>
</dbReference>
<accession>B1ZTV6</accession>
<dbReference type="RefSeq" id="WP_012374426.1">
    <property type="nucleotide sequence ID" value="NC_010571.1"/>
</dbReference>
<dbReference type="NCBIfam" id="TIGR02532">
    <property type="entry name" value="IV_pilin_GFxxxE"/>
    <property type="match status" value="1"/>
</dbReference>
<evidence type="ECO:0008006" key="4">
    <source>
        <dbReference type="Google" id="ProtNLM"/>
    </source>
</evidence>
<keyword evidence="3" id="KW-1185">Reference proteome</keyword>
<dbReference type="PROSITE" id="PS00409">
    <property type="entry name" value="PROKAR_NTER_METHYL"/>
    <property type="match status" value="1"/>
</dbReference>
<evidence type="ECO:0000313" key="2">
    <source>
        <dbReference type="EMBL" id="ACB74889.1"/>
    </source>
</evidence>
<dbReference type="InterPro" id="IPR045584">
    <property type="entry name" value="Pilin-like"/>
</dbReference>
<dbReference type="SUPFAM" id="SSF54523">
    <property type="entry name" value="Pili subunits"/>
    <property type="match status" value="1"/>
</dbReference>
<keyword evidence="1" id="KW-0812">Transmembrane</keyword>
<dbReference type="EMBL" id="CP001032">
    <property type="protein sequence ID" value="ACB74889.1"/>
    <property type="molecule type" value="Genomic_DNA"/>
</dbReference>
<protein>
    <recommendedName>
        <fullName evidence="4">Prepilin-type N-terminal cleavage/methylation domain-containing protein</fullName>
    </recommendedName>
</protein>
<dbReference type="eggNOG" id="ENOG503470U">
    <property type="taxonomic scope" value="Bacteria"/>
</dbReference>
<dbReference type="AlphaFoldDB" id="B1ZTV6"/>
<sequence>MPPAPDSFLVERVAPNPVQRTRQCVEGNAFHLASKAAAQRPLHRRAAGFTLLEVLVALAVFALAAVMLASAYLNVLNAYASANRTALRDDNVRFARAFLLAEPDRRKAEEGDSFEGTGGARVVWRATIEPTSTADLFHVEFVCEVNEPKSTDRRPAVTEQFMLLRPTWSEGVDTAKLRADAKERILELRAKLK</sequence>
<evidence type="ECO:0000256" key="1">
    <source>
        <dbReference type="SAM" id="Phobius"/>
    </source>
</evidence>
<evidence type="ECO:0000313" key="3">
    <source>
        <dbReference type="Proteomes" id="UP000007013"/>
    </source>
</evidence>
<dbReference type="InterPro" id="IPR012902">
    <property type="entry name" value="N_methyl_site"/>
</dbReference>
<dbReference type="OrthoDB" id="196555at2"/>